<comment type="subcellular location">
    <subcellularLocation>
        <location evidence="1">Nucleus</location>
        <location evidence="1">Nucleolus</location>
    </subcellularLocation>
</comment>
<dbReference type="EnsemblMetazoa" id="GAUT034247-RA">
    <property type="protein sequence ID" value="GAUT034247-PA"/>
    <property type="gene ID" value="GAUT034247"/>
</dbReference>
<dbReference type="PANTHER" id="PTHR13243">
    <property type="entry name" value="HSPC111 PROTEIN-RELATED"/>
    <property type="match status" value="1"/>
</dbReference>
<keyword evidence="4" id="KW-0539">Nucleus</keyword>
<name>A0A1A9VE07_GLOAU</name>
<sequence length="198" mass="24129">MKIRKVHRRKRYRYNVNRKALNRKHKSTGKIKDPFLKTLWEDRKKPRTNFKEMGLSVNPNKTIAIPNYRAERLKLTKFINGFVEEEMTEEELQPFKPKRGEVVGQLEELAKEKADSKLRLPKGVVQHLIYFLDKYQFNYKAMVVDRRNHDQWTWKQFRSKIKQFMSIPEQFNKYLLKKNLPINEKLPWPEYESDSEWK</sequence>
<dbReference type="Proteomes" id="UP000078200">
    <property type="component" value="Unassembled WGS sequence"/>
</dbReference>
<dbReference type="PANTHER" id="PTHR13243:SF1">
    <property type="entry name" value="NUCLEOLAR PROTEIN 16"/>
    <property type="match status" value="1"/>
</dbReference>
<dbReference type="GO" id="GO:0042273">
    <property type="term" value="P:ribosomal large subunit biogenesis"/>
    <property type="evidence" value="ECO:0007669"/>
    <property type="project" value="TreeGrafter"/>
</dbReference>
<evidence type="ECO:0000313" key="6">
    <source>
        <dbReference type="Proteomes" id="UP000078200"/>
    </source>
</evidence>
<evidence type="ECO:0000256" key="2">
    <source>
        <dbReference type="ARBA" id="ARBA00008479"/>
    </source>
</evidence>
<evidence type="ECO:0000256" key="1">
    <source>
        <dbReference type="ARBA" id="ARBA00004604"/>
    </source>
</evidence>
<evidence type="ECO:0000313" key="5">
    <source>
        <dbReference type="EnsemblMetazoa" id="GAUT034247-PA"/>
    </source>
</evidence>
<evidence type="ECO:0000256" key="4">
    <source>
        <dbReference type="ARBA" id="ARBA00023242"/>
    </source>
</evidence>
<organism evidence="5 6">
    <name type="scientific">Glossina austeni</name>
    <name type="common">Savannah tsetse fly</name>
    <dbReference type="NCBI Taxonomy" id="7395"/>
    <lineage>
        <taxon>Eukaryota</taxon>
        <taxon>Metazoa</taxon>
        <taxon>Ecdysozoa</taxon>
        <taxon>Arthropoda</taxon>
        <taxon>Hexapoda</taxon>
        <taxon>Insecta</taxon>
        <taxon>Pterygota</taxon>
        <taxon>Neoptera</taxon>
        <taxon>Endopterygota</taxon>
        <taxon>Diptera</taxon>
        <taxon>Brachycera</taxon>
        <taxon>Muscomorpha</taxon>
        <taxon>Hippoboscoidea</taxon>
        <taxon>Glossinidae</taxon>
        <taxon>Glossina</taxon>
    </lineage>
</organism>
<reference evidence="5" key="1">
    <citation type="submission" date="2020-05" db="UniProtKB">
        <authorList>
            <consortium name="EnsemblMetazoa"/>
        </authorList>
    </citation>
    <scope>IDENTIFICATION</scope>
    <source>
        <strain evidence="5">TTRI</strain>
    </source>
</reference>
<proteinExistence type="inferred from homology"/>
<dbReference type="VEuPathDB" id="VectorBase:GAUT034247"/>
<keyword evidence="6" id="KW-1185">Reference proteome</keyword>
<dbReference type="STRING" id="7395.A0A1A9VE07"/>
<evidence type="ECO:0000256" key="3">
    <source>
        <dbReference type="ARBA" id="ARBA00015522"/>
    </source>
</evidence>
<accession>A0A1A9VE07</accession>
<protein>
    <recommendedName>
        <fullName evidence="3">Nucleolar protein 16</fullName>
    </recommendedName>
</protein>
<dbReference type="GO" id="GO:0005730">
    <property type="term" value="C:nucleolus"/>
    <property type="evidence" value="ECO:0007669"/>
    <property type="project" value="UniProtKB-SubCell"/>
</dbReference>
<comment type="similarity">
    <text evidence="2">Belongs to the NOP16 family.</text>
</comment>
<dbReference type="InterPro" id="IPR019002">
    <property type="entry name" value="Ribosome_biogenesis_Nop16"/>
</dbReference>
<dbReference type="AlphaFoldDB" id="A0A1A9VE07"/>
<dbReference type="Pfam" id="PF09420">
    <property type="entry name" value="Nop16"/>
    <property type="match status" value="1"/>
</dbReference>